<feature type="signal peptide" evidence="2">
    <location>
        <begin position="1"/>
        <end position="27"/>
    </location>
</feature>
<dbReference type="PANTHER" id="PTHR38731">
    <property type="entry name" value="LIPL45-RELATED LIPOPROTEIN-RELATED"/>
    <property type="match status" value="1"/>
</dbReference>
<dbReference type="Pfam" id="PF04773">
    <property type="entry name" value="FecR"/>
    <property type="match status" value="2"/>
</dbReference>
<feature type="chain" id="PRO_5012622270" description="FecR protein domain-containing protein" evidence="2">
    <location>
        <begin position="28"/>
        <end position="469"/>
    </location>
</feature>
<evidence type="ECO:0000313" key="5">
    <source>
        <dbReference type="Proteomes" id="UP000197019"/>
    </source>
</evidence>
<feature type="domain" description="FecR protein" evidence="3">
    <location>
        <begin position="208"/>
        <end position="293"/>
    </location>
</feature>
<evidence type="ECO:0000259" key="3">
    <source>
        <dbReference type="Pfam" id="PF04773"/>
    </source>
</evidence>
<dbReference type="PANTHER" id="PTHR38731:SF1">
    <property type="entry name" value="FECR PROTEIN DOMAIN-CONTAINING PROTEIN"/>
    <property type="match status" value="1"/>
</dbReference>
<dbReference type="RefSeq" id="WP_088619453.1">
    <property type="nucleotide sequence ID" value="NZ_CP022129.1"/>
</dbReference>
<dbReference type="InterPro" id="IPR006860">
    <property type="entry name" value="FecR"/>
</dbReference>
<organism evidence="4 5">
    <name type="scientific">Methylovulum psychrotolerans</name>
    <dbReference type="NCBI Taxonomy" id="1704499"/>
    <lineage>
        <taxon>Bacteria</taxon>
        <taxon>Pseudomonadati</taxon>
        <taxon>Pseudomonadota</taxon>
        <taxon>Gammaproteobacteria</taxon>
        <taxon>Methylococcales</taxon>
        <taxon>Methylococcaceae</taxon>
        <taxon>Methylovulum</taxon>
    </lineage>
</organism>
<keyword evidence="5" id="KW-1185">Reference proteome</keyword>
<dbReference type="EMBL" id="CP022129">
    <property type="protein sequence ID" value="ASF46581.1"/>
    <property type="molecule type" value="Genomic_DNA"/>
</dbReference>
<evidence type="ECO:0000256" key="1">
    <source>
        <dbReference type="SAM" id="MobiDB-lite"/>
    </source>
</evidence>
<gene>
    <name evidence="4" type="ORF">CEK71_11140</name>
</gene>
<feature type="region of interest" description="Disordered" evidence="1">
    <location>
        <begin position="436"/>
        <end position="469"/>
    </location>
</feature>
<reference evidence="4 5" key="1">
    <citation type="submission" date="2017-06" db="EMBL/GenBank/DDBJ databases">
        <title>Genome Sequencing of the methanotroph Methylovulum psychrotolerants str. HV10-M2 isolated from a high-altitude environment.</title>
        <authorList>
            <person name="Mateos-Rivera A."/>
        </authorList>
    </citation>
    <scope>NUCLEOTIDE SEQUENCE [LARGE SCALE GENOMIC DNA]</scope>
    <source>
        <strain evidence="4 5">HV10_M2</strain>
    </source>
</reference>
<proteinExistence type="predicted"/>
<name>A0A1Z4BZ95_9GAMM</name>
<feature type="domain" description="FecR protein" evidence="3">
    <location>
        <begin position="64"/>
        <end position="150"/>
    </location>
</feature>
<dbReference type="OrthoDB" id="7028389at2"/>
<feature type="compositionally biased region" description="Acidic residues" evidence="1">
    <location>
        <begin position="441"/>
        <end position="456"/>
    </location>
</feature>
<protein>
    <recommendedName>
        <fullName evidence="3">FecR protein domain-containing protein</fullName>
    </recommendedName>
</protein>
<accession>A0A1Z4BZ95</accession>
<evidence type="ECO:0000256" key="2">
    <source>
        <dbReference type="SAM" id="SignalP"/>
    </source>
</evidence>
<sequence length="469" mass="49964">MYTPISFTIRRLGFCCWLGLSISAAMADPKVVGKVSFSRGSNAAQQPGGTPRILGNNAEIFVGDNIQTTERSFVIIDFNDGAKVTVRPNSNFSVDQYGQQAAHPQAQLTLHEGGLQTHTGALAKQNPDGLQIKTPLATVKAQEADYSLRICGKDCQEENKAVQDQAELTIVARIVDIKGQVSAKNLQAGGGAAERQLTLGSPLYSSDSVQSQANSYALMVFRDGEKITLQPSSTLRIAEYSYQRPGQPDHALFSLAVGGLRALTGSIGKTNKAAYAIDTPVGTIGIRGTGFDLSCIGSCVSASAADTDMDTISAGQVDGLYSHVWQGEIVVKNTQGEHVLTVPENGYIGGPNGGLWKLPELPATLPDNLTPRPDKDHSVVDKLFVKPSEAKVPTGLYVDVHGGRVNLEQNNARHLEVGKDQVAYAGSPERMAVLPKVQPFQEDDPYLEAGEQDNSDADMAGIPANSCDK</sequence>
<keyword evidence="2" id="KW-0732">Signal</keyword>
<dbReference type="KEGG" id="mpsy:CEK71_11140"/>
<dbReference type="Proteomes" id="UP000197019">
    <property type="component" value="Chromosome"/>
</dbReference>
<dbReference type="AlphaFoldDB" id="A0A1Z4BZ95"/>
<evidence type="ECO:0000313" key="4">
    <source>
        <dbReference type="EMBL" id="ASF46581.1"/>
    </source>
</evidence>